<proteinExistence type="predicted"/>
<sequence>MPDPHHSNDILQYTLAAANALRDVSTATQIPFLKSVCSLSVSIIPLIKVKMTFRKDRCLPMLEDVHCVLCALMALCLHSENISSAQMLHQIARYAETLQKLYACLRAQSELGRIKRVFKQNEITAQLDLCTGELKAASEIFTTQCGVGVANALLQMNSVAEKRHQELLELISTRNGSFTTASSVVTLLDQSKIHGSSFNNSSGSLSLLPASPKIFHGRDSELNDLVGVLLKDSPRVAILGPGGMGKTTLAMAALHHAAIIEKYNLRHFISCESTNTEVDLVSTIGSHLGLEPARQLSQAILRHLRESGPCLLVLDNFETPWEPAEYRGGVESFLSLLADIPTLALMLTMRGAERPAKVKWNRPFLPPLEPLEPSASRQIFCEVADEPESIEQPALDELLVLSGNLPLAVSLMASIASFEGYNNTLSRWKSPLSPLNTPDGITEEEITVSKVPLPHVAQCRASLVRTSLAYVDVHGRLKALSPIREFMRMFHPPAASLSKPLRKYFQDLLALWESYRQLPSGGLAPKIMSCLGNINDLILHGLVEDQDTWQDIAHSILTLNTFSRIMLKGHSQLIQKLPGLIEATGDSRFRWSYACAYLRNEIPPVVGSHADILIVEGYHHYHTVQHHIAEVKRTNNSSLRGEIIFMKLSTMHALGDLDGKGMLGLVHEVGDLTTNGLAEHRLSWLCEKANDLAVANGIEESGRHITILDAHAEIDLRKSEYTQAREIQAVVASKTSPNSFSGYHANALANLAYLDILRSSDEVGIFRNIERAKAVYISMGSPRILVCSWLTAELHLSRGDTQTACALFEECLSKSRGIYPDIPCLCLAALGDPRQKMYNQLDSFRWALVYLAFVRRSRDMTATLHALRCLADVSDDETALNLYNTALQGATEIDIHRLRAESMTGIGDIMMRQSSAKPNQELLTEQAEDPPESSKKPVFL</sequence>
<dbReference type="GO" id="GO:0043531">
    <property type="term" value="F:ADP binding"/>
    <property type="evidence" value="ECO:0007669"/>
    <property type="project" value="InterPro"/>
</dbReference>
<feature type="region of interest" description="Disordered" evidence="1">
    <location>
        <begin position="917"/>
        <end position="940"/>
    </location>
</feature>
<dbReference type="CDD" id="cd21037">
    <property type="entry name" value="MLKL_NTD"/>
    <property type="match status" value="1"/>
</dbReference>
<comment type="caution">
    <text evidence="3">The sequence shown here is derived from an EMBL/GenBank/DDBJ whole genome shotgun (WGS) entry which is preliminary data.</text>
</comment>
<dbReference type="Proteomes" id="UP001221757">
    <property type="component" value="Unassembled WGS sequence"/>
</dbReference>
<evidence type="ECO:0000313" key="3">
    <source>
        <dbReference type="EMBL" id="KAJ7652247.1"/>
    </source>
</evidence>
<dbReference type="InterPro" id="IPR059179">
    <property type="entry name" value="MLKL-like_MCAfunc"/>
</dbReference>
<accession>A0AAD7CLK4</accession>
<organism evidence="3 4">
    <name type="scientific">Mycena rosella</name>
    <name type="common">Pink bonnet</name>
    <name type="synonym">Agaricus rosellus</name>
    <dbReference type="NCBI Taxonomy" id="1033263"/>
    <lineage>
        <taxon>Eukaryota</taxon>
        <taxon>Fungi</taxon>
        <taxon>Dikarya</taxon>
        <taxon>Basidiomycota</taxon>
        <taxon>Agaricomycotina</taxon>
        <taxon>Agaricomycetes</taxon>
        <taxon>Agaricomycetidae</taxon>
        <taxon>Agaricales</taxon>
        <taxon>Marasmiineae</taxon>
        <taxon>Mycenaceae</taxon>
        <taxon>Mycena</taxon>
    </lineage>
</organism>
<dbReference type="Pfam" id="PF00931">
    <property type="entry name" value="NB-ARC"/>
    <property type="match status" value="1"/>
</dbReference>
<dbReference type="InterPro" id="IPR027417">
    <property type="entry name" value="P-loop_NTPase"/>
</dbReference>
<keyword evidence="4" id="KW-1185">Reference proteome</keyword>
<dbReference type="InterPro" id="IPR036537">
    <property type="entry name" value="Adaptor_Cbl_N_dom_sf"/>
</dbReference>
<evidence type="ECO:0000256" key="1">
    <source>
        <dbReference type="SAM" id="MobiDB-lite"/>
    </source>
</evidence>
<evidence type="ECO:0000313" key="4">
    <source>
        <dbReference type="Proteomes" id="UP001221757"/>
    </source>
</evidence>
<dbReference type="PANTHER" id="PTHR36766">
    <property type="entry name" value="PLANT BROAD-SPECTRUM MILDEW RESISTANCE PROTEIN RPW8"/>
    <property type="match status" value="1"/>
</dbReference>
<dbReference type="PANTHER" id="PTHR36766:SF30">
    <property type="entry name" value="TIR-NBS TYPE DISEASE RESISTANCE PROTEIN-RELATED"/>
    <property type="match status" value="1"/>
</dbReference>
<dbReference type="InterPro" id="IPR002182">
    <property type="entry name" value="NB-ARC"/>
</dbReference>
<gene>
    <name evidence="3" type="ORF">B0H17DRAFT_1269560</name>
</gene>
<reference evidence="3" key="1">
    <citation type="submission" date="2023-03" db="EMBL/GenBank/DDBJ databases">
        <title>Massive genome expansion in bonnet fungi (Mycena s.s.) driven by repeated elements and novel gene families across ecological guilds.</title>
        <authorList>
            <consortium name="Lawrence Berkeley National Laboratory"/>
            <person name="Harder C.B."/>
            <person name="Miyauchi S."/>
            <person name="Viragh M."/>
            <person name="Kuo A."/>
            <person name="Thoen E."/>
            <person name="Andreopoulos B."/>
            <person name="Lu D."/>
            <person name="Skrede I."/>
            <person name="Drula E."/>
            <person name="Henrissat B."/>
            <person name="Morin E."/>
            <person name="Kohler A."/>
            <person name="Barry K."/>
            <person name="LaButti K."/>
            <person name="Morin E."/>
            <person name="Salamov A."/>
            <person name="Lipzen A."/>
            <person name="Mereny Z."/>
            <person name="Hegedus B."/>
            <person name="Baldrian P."/>
            <person name="Stursova M."/>
            <person name="Weitz H."/>
            <person name="Taylor A."/>
            <person name="Grigoriev I.V."/>
            <person name="Nagy L.G."/>
            <person name="Martin F."/>
            <person name="Kauserud H."/>
        </authorList>
    </citation>
    <scope>NUCLEOTIDE SEQUENCE</scope>
    <source>
        <strain evidence="3">CBHHK067</strain>
    </source>
</reference>
<name>A0AAD7CLK4_MYCRO</name>
<dbReference type="AlphaFoldDB" id="A0AAD7CLK4"/>
<dbReference type="GO" id="GO:0007166">
    <property type="term" value="P:cell surface receptor signaling pathway"/>
    <property type="evidence" value="ECO:0007669"/>
    <property type="project" value="InterPro"/>
</dbReference>
<dbReference type="SUPFAM" id="SSF52540">
    <property type="entry name" value="P-loop containing nucleoside triphosphate hydrolases"/>
    <property type="match status" value="1"/>
</dbReference>
<feature type="domain" description="NB-ARC" evidence="2">
    <location>
        <begin position="221"/>
        <end position="316"/>
    </location>
</feature>
<dbReference type="PRINTS" id="PR00364">
    <property type="entry name" value="DISEASERSIST"/>
</dbReference>
<protein>
    <recommendedName>
        <fullName evidence="2">NB-ARC domain-containing protein</fullName>
    </recommendedName>
</protein>
<dbReference type="EMBL" id="JARKIE010000351">
    <property type="protein sequence ID" value="KAJ7652247.1"/>
    <property type="molecule type" value="Genomic_DNA"/>
</dbReference>
<evidence type="ECO:0000259" key="2">
    <source>
        <dbReference type="Pfam" id="PF00931"/>
    </source>
</evidence>
<dbReference type="Gene3D" id="1.20.930.20">
    <property type="entry name" value="Adaptor protein Cbl, N-terminal domain"/>
    <property type="match status" value="1"/>
</dbReference>
<dbReference type="Gene3D" id="3.40.50.300">
    <property type="entry name" value="P-loop containing nucleotide triphosphate hydrolases"/>
    <property type="match status" value="1"/>
</dbReference>